<name>A0A285P1A5_9AQUI</name>
<proteinExistence type="predicted"/>
<gene>
    <name evidence="1" type="ORF">SAMN06265353_1389</name>
</gene>
<protein>
    <submittedName>
        <fullName evidence="1">Uncharacterized protein</fullName>
    </submittedName>
</protein>
<evidence type="ECO:0000313" key="2">
    <source>
        <dbReference type="Proteomes" id="UP000218627"/>
    </source>
</evidence>
<evidence type="ECO:0000313" key="1">
    <source>
        <dbReference type="EMBL" id="SNZ15512.1"/>
    </source>
</evidence>
<sequence>MIRTGFEELWLSVLKEMGFSPRRLEKVSYTDEKGFLVEEYPKETRVLDKDGKSKLSYS</sequence>
<keyword evidence="2" id="KW-1185">Reference proteome</keyword>
<dbReference type="AlphaFoldDB" id="A0A285P1A5"/>
<accession>A0A285P1A5</accession>
<reference evidence="2" key="1">
    <citation type="submission" date="2017-09" db="EMBL/GenBank/DDBJ databases">
        <authorList>
            <person name="Varghese N."/>
            <person name="Submissions S."/>
        </authorList>
    </citation>
    <scope>NUCLEOTIDE SEQUENCE [LARGE SCALE GENOMIC DNA]</scope>
    <source>
        <strain evidence="2">DSM 2913</strain>
    </source>
</reference>
<organism evidence="1 2">
    <name type="scientific">Hydrogenobacter hydrogenophilus</name>
    <dbReference type="NCBI Taxonomy" id="35835"/>
    <lineage>
        <taxon>Bacteria</taxon>
        <taxon>Pseudomonadati</taxon>
        <taxon>Aquificota</taxon>
        <taxon>Aquificia</taxon>
        <taxon>Aquificales</taxon>
        <taxon>Aquificaceae</taxon>
        <taxon>Hydrogenobacter</taxon>
    </lineage>
</organism>
<dbReference type="Proteomes" id="UP000218627">
    <property type="component" value="Unassembled WGS sequence"/>
</dbReference>
<dbReference type="EMBL" id="OBEN01000008">
    <property type="protein sequence ID" value="SNZ15512.1"/>
    <property type="molecule type" value="Genomic_DNA"/>
</dbReference>